<dbReference type="InterPro" id="IPR036259">
    <property type="entry name" value="MFS_trans_sf"/>
</dbReference>
<dbReference type="Gene3D" id="1.20.1250.20">
    <property type="entry name" value="MFS general substrate transporter like domains"/>
    <property type="match status" value="1"/>
</dbReference>
<dbReference type="InterPro" id="IPR050360">
    <property type="entry name" value="MFS_Sugar_Transporters"/>
</dbReference>
<feature type="transmembrane region" description="Helical" evidence="7">
    <location>
        <begin position="331"/>
        <end position="351"/>
    </location>
</feature>
<dbReference type="FunFam" id="1.20.1250.20:FF:000090">
    <property type="entry name" value="MFS sugar transporter, putative"/>
    <property type="match status" value="1"/>
</dbReference>
<comment type="caution">
    <text evidence="9">The sequence shown here is derived from an EMBL/GenBank/DDBJ whole genome shotgun (WGS) entry which is preliminary data.</text>
</comment>
<evidence type="ECO:0000256" key="2">
    <source>
        <dbReference type="ARBA" id="ARBA00010992"/>
    </source>
</evidence>
<dbReference type="Pfam" id="PF00083">
    <property type="entry name" value="Sugar_tr"/>
    <property type="match status" value="1"/>
</dbReference>
<feature type="transmembrane region" description="Helical" evidence="7">
    <location>
        <begin position="55"/>
        <end position="74"/>
    </location>
</feature>
<feature type="transmembrane region" description="Helical" evidence="7">
    <location>
        <begin position="371"/>
        <end position="389"/>
    </location>
</feature>
<dbReference type="GO" id="GO:0016020">
    <property type="term" value="C:membrane"/>
    <property type="evidence" value="ECO:0007669"/>
    <property type="project" value="UniProtKB-SubCell"/>
</dbReference>
<dbReference type="GO" id="GO:0005351">
    <property type="term" value="F:carbohydrate:proton symporter activity"/>
    <property type="evidence" value="ECO:0007669"/>
    <property type="project" value="TreeGrafter"/>
</dbReference>
<feature type="transmembrane region" description="Helical" evidence="7">
    <location>
        <begin position="105"/>
        <end position="128"/>
    </location>
</feature>
<feature type="transmembrane region" description="Helical" evidence="7">
    <location>
        <begin position="165"/>
        <end position="186"/>
    </location>
</feature>
<dbReference type="InterPro" id="IPR020846">
    <property type="entry name" value="MFS_dom"/>
</dbReference>
<protein>
    <recommendedName>
        <fullName evidence="8">Major facilitator superfamily (MFS) profile domain-containing protein</fullName>
    </recommendedName>
</protein>
<feature type="transmembrane region" description="Helical" evidence="7">
    <location>
        <begin position="7"/>
        <end position="26"/>
    </location>
</feature>
<dbReference type="EMBL" id="JAGFBR010000292">
    <property type="protein sequence ID" value="KAH0445982.1"/>
    <property type="molecule type" value="Genomic_DNA"/>
</dbReference>
<accession>A0AAV7FRI7</accession>
<dbReference type="PANTHER" id="PTHR48022">
    <property type="entry name" value="PLASTIDIC GLUCOSE TRANSPORTER 4"/>
    <property type="match status" value="1"/>
</dbReference>
<evidence type="ECO:0000256" key="3">
    <source>
        <dbReference type="ARBA" id="ARBA00022692"/>
    </source>
</evidence>
<keyword evidence="3 7" id="KW-0812">Transmembrane</keyword>
<dbReference type="InterPro" id="IPR005829">
    <property type="entry name" value="Sugar_transporter_CS"/>
</dbReference>
<feature type="transmembrane region" description="Helical" evidence="7">
    <location>
        <begin position="303"/>
        <end position="324"/>
    </location>
</feature>
<feature type="transmembrane region" description="Helical" evidence="7">
    <location>
        <begin position="431"/>
        <end position="451"/>
    </location>
</feature>
<keyword evidence="10" id="KW-1185">Reference proteome</keyword>
<evidence type="ECO:0000259" key="8">
    <source>
        <dbReference type="PROSITE" id="PS50850"/>
    </source>
</evidence>
<dbReference type="NCBIfam" id="TIGR00879">
    <property type="entry name" value="SP"/>
    <property type="match status" value="1"/>
</dbReference>
<dbReference type="SUPFAM" id="SSF103473">
    <property type="entry name" value="MFS general substrate transporter"/>
    <property type="match status" value="1"/>
</dbReference>
<feature type="domain" description="Major facilitator superfamily (MFS) profile" evidence="8">
    <location>
        <begin position="13"/>
        <end position="454"/>
    </location>
</feature>
<name>A0AAV7FRI7_DENCH</name>
<feature type="transmembrane region" description="Helical" evidence="7">
    <location>
        <begin position="140"/>
        <end position="159"/>
    </location>
</feature>
<dbReference type="InterPro" id="IPR003663">
    <property type="entry name" value="Sugar/inositol_transpt"/>
</dbReference>
<reference evidence="9 10" key="1">
    <citation type="journal article" date="2021" name="Hortic Res">
        <title>Chromosome-scale assembly of the Dendrobium chrysotoxum genome enhances the understanding of orchid evolution.</title>
        <authorList>
            <person name="Zhang Y."/>
            <person name="Zhang G.Q."/>
            <person name="Zhang D."/>
            <person name="Liu X.D."/>
            <person name="Xu X.Y."/>
            <person name="Sun W.H."/>
            <person name="Yu X."/>
            <person name="Zhu X."/>
            <person name="Wang Z.W."/>
            <person name="Zhao X."/>
            <person name="Zhong W.Y."/>
            <person name="Chen H."/>
            <person name="Yin W.L."/>
            <person name="Huang T."/>
            <person name="Niu S.C."/>
            <person name="Liu Z.J."/>
        </authorList>
    </citation>
    <scope>NUCLEOTIDE SEQUENCE [LARGE SCALE GENOMIC DNA]</scope>
    <source>
        <strain evidence="9">Lindl</strain>
    </source>
</reference>
<keyword evidence="5 7" id="KW-0472">Membrane</keyword>
<evidence type="ECO:0000256" key="7">
    <source>
        <dbReference type="SAM" id="Phobius"/>
    </source>
</evidence>
<organism evidence="9 10">
    <name type="scientific">Dendrobium chrysotoxum</name>
    <name type="common">Orchid</name>
    <dbReference type="NCBI Taxonomy" id="161865"/>
    <lineage>
        <taxon>Eukaryota</taxon>
        <taxon>Viridiplantae</taxon>
        <taxon>Streptophyta</taxon>
        <taxon>Embryophyta</taxon>
        <taxon>Tracheophyta</taxon>
        <taxon>Spermatophyta</taxon>
        <taxon>Magnoliopsida</taxon>
        <taxon>Liliopsida</taxon>
        <taxon>Asparagales</taxon>
        <taxon>Orchidaceae</taxon>
        <taxon>Epidendroideae</taxon>
        <taxon>Malaxideae</taxon>
        <taxon>Dendrobiinae</taxon>
        <taxon>Dendrobium</taxon>
    </lineage>
</organism>
<comment type="similarity">
    <text evidence="2 6">Belongs to the major facilitator superfamily. Sugar transporter (TC 2.A.1.1) family.</text>
</comment>
<evidence type="ECO:0000313" key="10">
    <source>
        <dbReference type="Proteomes" id="UP000775213"/>
    </source>
</evidence>
<comment type="subcellular location">
    <subcellularLocation>
        <location evidence="1">Membrane</location>
        <topology evidence="1">Multi-pass membrane protein</topology>
    </subcellularLocation>
</comment>
<sequence length="494" mass="53463">MQAFTGNWLMAIITACCATGFLLVGYDNGVFGGLVNTPSFKATFNDPDANTIGNIVSLYEIGCCVGALSTFYIGEKFGRRMAILFGSVWMIAGAIIQAACSSVGVMIAGRIICGIGMGIINATVPVLQAETSPAISRGKLVALDLTVLNCGIVLMAASGLQRPAWRVPIALQCVFIVIIAMIAFVIPDTPRWLVKKGRVEDATRVLERLRNGSRDEPRIADELAAIISALEHERNEASKVEGWKHLIAPGGGWKDDALRTRRRLFLACFIQAAQQLGGINALIYYSSTLFQDSIKLSNDQSALLAGGLNMCLILGSVISIFLIDVVGRKKLLLPCISGMALVMAVQTGLVWKTQQPGADAVFGRAASAMLFVFELFFSIGFQATVWLIPSEVLPLRIRTQGSALSTASNWICNFAVVKFTPSALQNIQWKVYIIFAILNAAWVPILAFFLPETARKSLEEMDEVFATDGWQIDQSEAGQVIHRGSAEQSSTEKL</sequence>
<feature type="transmembrane region" description="Helical" evidence="7">
    <location>
        <begin position="264"/>
        <end position="283"/>
    </location>
</feature>
<dbReference type="AlphaFoldDB" id="A0AAV7FRI7"/>
<dbReference type="PANTHER" id="PTHR48022:SF28">
    <property type="entry name" value="MAJOR FACILITATOR SUPERFAMILY (MFS) PROFILE DOMAIN-CONTAINING PROTEIN-RELATED"/>
    <property type="match status" value="1"/>
</dbReference>
<feature type="transmembrane region" description="Helical" evidence="7">
    <location>
        <begin position="81"/>
        <end position="99"/>
    </location>
</feature>
<evidence type="ECO:0000256" key="5">
    <source>
        <dbReference type="ARBA" id="ARBA00023136"/>
    </source>
</evidence>
<dbReference type="PRINTS" id="PR00171">
    <property type="entry name" value="SUGRTRNSPORT"/>
</dbReference>
<evidence type="ECO:0000256" key="4">
    <source>
        <dbReference type="ARBA" id="ARBA00022989"/>
    </source>
</evidence>
<evidence type="ECO:0000313" key="9">
    <source>
        <dbReference type="EMBL" id="KAH0445982.1"/>
    </source>
</evidence>
<evidence type="ECO:0000256" key="6">
    <source>
        <dbReference type="RuleBase" id="RU003346"/>
    </source>
</evidence>
<keyword evidence="6" id="KW-0813">Transport</keyword>
<keyword evidence="4 7" id="KW-1133">Transmembrane helix</keyword>
<evidence type="ECO:0000256" key="1">
    <source>
        <dbReference type="ARBA" id="ARBA00004141"/>
    </source>
</evidence>
<gene>
    <name evidence="9" type="ORF">IEQ34_025181</name>
</gene>
<dbReference type="Proteomes" id="UP000775213">
    <property type="component" value="Unassembled WGS sequence"/>
</dbReference>
<dbReference type="PROSITE" id="PS00217">
    <property type="entry name" value="SUGAR_TRANSPORT_2"/>
    <property type="match status" value="1"/>
</dbReference>
<dbReference type="InterPro" id="IPR005828">
    <property type="entry name" value="MFS_sugar_transport-like"/>
</dbReference>
<dbReference type="PROSITE" id="PS50850">
    <property type="entry name" value="MFS"/>
    <property type="match status" value="1"/>
</dbReference>
<proteinExistence type="inferred from homology"/>